<evidence type="ECO:0000313" key="2">
    <source>
        <dbReference type="Proteomes" id="UP000324707"/>
    </source>
</evidence>
<sequence length="224" mass="27120">MTLNDIFTEFEKLKNDKKAIEMSAYMKNKFAFLGISASPRKEIENKIFKSISKEDLDFKFTDKCYKNKYREFQYAAIDYLNFKKLHLNMSHIEILKKYILTKSWWDTIDHLDQIVGDIALRDERVNEILLNWSLDENIWLRRIAIDHQILRKEKTNIELLEQIIINNFNQKEFFINKAIGWSLRDYSKTNPKWVIDFIKRHKNSMNNLSIREASKYIYYNKNKN</sequence>
<proteinExistence type="predicted"/>
<gene>
    <name evidence="1" type="ORF">EPJ69_11290</name>
</gene>
<dbReference type="Proteomes" id="UP000324707">
    <property type="component" value="Unassembled WGS sequence"/>
</dbReference>
<dbReference type="PANTHER" id="PTHR34070">
    <property type="entry name" value="ARMADILLO-TYPE FOLD"/>
    <property type="match status" value="1"/>
</dbReference>
<dbReference type="SUPFAM" id="SSF48371">
    <property type="entry name" value="ARM repeat"/>
    <property type="match status" value="1"/>
</dbReference>
<dbReference type="InterPro" id="IPR016024">
    <property type="entry name" value="ARM-type_fold"/>
</dbReference>
<dbReference type="PANTHER" id="PTHR34070:SF1">
    <property type="entry name" value="DNA ALKYLATION REPAIR PROTEIN"/>
    <property type="match status" value="1"/>
</dbReference>
<dbReference type="Pfam" id="PF08713">
    <property type="entry name" value="DNA_alkylation"/>
    <property type="match status" value="1"/>
</dbReference>
<dbReference type="InterPro" id="IPR014825">
    <property type="entry name" value="DNA_alkylation"/>
</dbReference>
<organism evidence="1 2">
    <name type="scientific">Brachyspira aalborgi</name>
    <dbReference type="NCBI Taxonomy" id="29522"/>
    <lineage>
        <taxon>Bacteria</taxon>
        <taxon>Pseudomonadati</taxon>
        <taxon>Spirochaetota</taxon>
        <taxon>Spirochaetia</taxon>
        <taxon>Brachyspirales</taxon>
        <taxon>Brachyspiraceae</taxon>
        <taxon>Brachyspira</taxon>
    </lineage>
</organism>
<reference evidence="1 2" key="1">
    <citation type="journal article" date="1992" name="Lakartidningen">
        <title>[Penicillin V and not amoxicillin is the first choice preparation in acute otitis].</title>
        <authorList>
            <person name="Kamme C."/>
            <person name="Lundgren K."/>
            <person name="Prellner K."/>
        </authorList>
    </citation>
    <scope>NUCLEOTIDE SEQUENCE [LARGE SCALE GENOMIC DNA]</scope>
    <source>
        <strain evidence="1 2">PC5538III-lc</strain>
    </source>
</reference>
<dbReference type="EMBL" id="SAXX01000024">
    <property type="protein sequence ID" value="TXJ30144.1"/>
    <property type="molecule type" value="Genomic_DNA"/>
</dbReference>
<evidence type="ECO:0000313" key="1">
    <source>
        <dbReference type="EMBL" id="TXJ30144.1"/>
    </source>
</evidence>
<dbReference type="CDD" id="cd07064">
    <property type="entry name" value="AlkD_like_1"/>
    <property type="match status" value="1"/>
</dbReference>
<dbReference type="AlphaFoldDB" id="A0A5C8DYD2"/>
<comment type="caution">
    <text evidence="1">The sequence shown here is derived from an EMBL/GenBank/DDBJ whole genome shotgun (WGS) entry which is preliminary data.</text>
</comment>
<dbReference type="RefSeq" id="WP_147737459.1">
    <property type="nucleotide sequence ID" value="NZ_SAXX01000024.1"/>
</dbReference>
<protein>
    <submittedName>
        <fullName evidence="1">DNA alkylation repair protein</fullName>
    </submittedName>
</protein>
<dbReference type="Gene3D" id="1.25.40.290">
    <property type="entry name" value="ARM repeat domains"/>
    <property type="match status" value="1"/>
</dbReference>
<dbReference type="Gene3D" id="1.20.1660.10">
    <property type="entry name" value="Hypothetical protein (EF3068)"/>
    <property type="match status" value="1"/>
</dbReference>
<name>A0A5C8DYD2_9SPIR</name>
<accession>A0A5C8DYD2</accession>